<accession>A0A084VNT0</accession>
<name>A0A084VNT0_ANOSI</name>
<evidence type="ECO:0000313" key="3">
    <source>
        <dbReference type="Proteomes" id="UP000030765"/>
    </source>
</evidence>
<reference evidence="2" key="2">
    <citation type="submission" date="2020-05" db="UniProtKB">
        <authorList>
            <consortium name="EnsemblMetazoa"/>
        </authorList>
    </citation>
    <scope>IDENTIFICATION</scope>
</reference>
<keyword evidence="3" id="KW-1185">Reference proteome</keyword>
<dbReference type="EMBL" id="ATLV01014890">
    <property type="status" value="NOT_ANNOTATED_CDS"/>
    <property type="molecule type" value="Genomic_DNA"/>
</dbReference>
<dbReference type="EMBL" id="KE524994">
    <property type="protein sequence ID" value="KFB39624.1"/>
    <property type="molecule type" value="Genomic_DNA"/>
</dbReference>
<evidence type="ECO:0000313" key="1">
    <source>
        <dbReference type="EMBL" id="KFB39624.1"/>
    </source>
</evidence>
<gene>
    <name evidence="1" type="ORF">ZHAS_00007075</name>
</gene>
<organism evidence="1">
    <name type="scientific">Anopheles sinensis</name>
    <name type="common">Mosquito</name>
    <dbReference type="NCBI Taxonomy" id="74873"/>
    <lineage>
        <taxon>Eukaryota</taxon>
        <taxon>Metazoa</taxon>
        <taxon>Ecdysozoa</taxon>
        <taxon>Arthropoda</taxon>
        <taxon>Hexapoda</taxon>
        <taxon>Insecta</taxon>
        <taxon>Pterygota</taxon>
        <taxon>Neoptera</taxon>
        <taxon>Endopterygota</taxon>
        <taxon>Diptera</taxon>
        <taxon>Nematocera</taxon>
        <taxon>Culicoidea</taxon>
        <taxon>Culicidae</taxon>
        <taxon>Anophelinae</taxon>
        <taxon>Anopheles</taxon>
    </lineage>
</organism>
<dbReference type="AlphaFoldDB" id="A0A084VNT0"/>
<reference evidence="1 3" key="1">
    <citation type="journal article" date="2014" name="BMC Genomics">
        <title>Genome sequence of Anopheles sinensis provides insight into genetics basis of mosquito competence for malaria parasites.</title>
        <authorList>
            <person name="Zhou D."/>
            <person name="Zhang D."/>
            <person name="Ding G."/>
            <person name="Shi L."/>
            <person name="Hou Q."/>
            <person name="Ye Y."/>
            <person name="Xu Y."/>
            <person name="Zhou H."/>
            <person name="Xiong C."/>
            <person name="Li S."/>
            <person name="Yu J."/>
            <person name="Hong S."/>
            <person name="Yu X."/>
            <person name="Zou P."/>
            <person name="Chen C."/>
            <person name="Chang X."/>
            <person name="Wang W."/>
            <person name="Lv Y."/>
            <person name="Sun Y."/>
            <person name="Ma L."/>
            <person name="Shen B."/>
            <person name="Zhu C."/>
        </authorList>
    </citation>
    <scope>NUCLEOTIDE SEQUENCE [LARGE SCALE GENOMIC DNA]</scope>
</reference>
<sequence length="107" mass="11526">MSPEDVGRSPVTFLAAFCVAFSSRVSNPLRWEATDANQCLRISNLTTIDVIVSNPTADTNEKTKPVDDDGVDECSVELPVAANDGKTFGDLCQYVTGWSRSRPKASA</sequence>
<protein>
    <submittedName>
        <fullName evidence="1 2">Sensory box/GGDEF family protein</fullName>
    </submittedName>
</protein>
<evidence type="ECO:0000313" key="2">
    <source>
        <dbReference type="EnsemblMetazoa" id="ASIC007075-PA"/>
    </source>
</evidence>
<proteinExistence type="predicted"/>
<dbReference type="Proteomes" id="UP000030765">
    <property type="component" value="Unassembled WGS sequence"/>
</dbReference>
<dbReference type="EnsemblMetazoa" id="ASIC007075-RA">
    <property type="protein sequence ID" value="ASIC007075-PA"/>
    <property type="gene ID" value="ASIC007075"/>
</dbReference>
<dbReference type="VEuPathDB" id="VectorBase:ASIC007075"/>